<organism evidence="1 2">
    <name type="scientific">Burkholderia latens</name>
    <dbReference type="NCBI Taxonomy" id="488446"/>
    <lineage>
        <taxon>Bacteria</taxon>
        <taxon>Pseudomonadati</taxon>
        <taxon>Pseudomonadota</taxon>
        <taxon>Betaproteobacteria</taxon>
        <taxon>Burkholderiales</taxon>
        <taxon>Burkholderiaceae</taxon>
        <taxon>Burkholderia</taxon>
        <taxon>Burkholderia cepacia complex</taxon>
    </lineage>
</organism>
<evidence type="ECO:0000313" key="2">
    <source>
        <dbReference type="Proteomes" id="UP000494222"/>
    </source>
</evidence>
<sequence length="46" mass="4888">MSDPAGILSFSGEIGGAKARRTFRLDRHGCGANRPHKNGEYDSIAA</sequence>
<evidence type="ECO:0000313" key="1">
    <source>
        <dbReference type="EMBL" id="VWB51265.1"/>
    </source>
</evidence>
<accession>A0A6P2KA06</accession>
<protein>
    <submittedName>
        <fullName evidence="1">Uncharacterized protein</fullName>
    </submittedName>
</protein>
<dbReference type="Proteomes" id="UP000494222">
    <property type="component" value="Unassembled WGS sequence"/>
</dbReference>
<dbReference type="AlphaFoldDB" id="A0A6P2KA06"/>
<gene>
    <name evidence="1" type="ORF">BLA24064_02332</name>
</gene>
<name>A0A6P2KA06_9BURK</name>
<dbReference type="EMBL" id="CABVPL010000013">
    <property type="protein sequence ID" value="VWB51265.1"/>
    <property type="molecule type" value="Genomic_DNA"/>
</dbReference>
<proteinExistence type="predicted"/>
<reference evidence="1 2" key="1">
    <citation type="submission" date="2019-09" db="EMBL/GenBank/DDBJ databases">
        <authorList>
            <person name="Depoorter E."/>
        </authorList>
    </citation>
    <scope>NUCLEOTIDE SEQUENCE [LARGE SCALE GENOMIC DNA]</scope>
    <source>
        <strain evidence="1">LMG 24064</strain>
    </source>
</reference>